<keyword evidence="1" id="KW-0328">Glycosyltransferase</keyword>
<sequence>MTAPRPQVRSNLVVATRQIGDVLLTTPMIREARALWPEAAIDVLGFPGTLGMLKGNPDVRRLIETPPGSGGRSALRLATERGLWRAYDLALVTQPNDRAHFYGFVAARLRAGLIGPKPGTTWWKRLLLKHAVVIAGDAGRLHAAEDNLWLLEPWRHAPSDAEGASPTVSGAALATPPLAPDPPAITVVPPPAAPLPADIDALLAAMPVVVHVPVMWRYKAWPVESFRELIATLVADGHQVVLTGGPSANDRRAVAEMAQIAPPPRVLDVCGRLDFGQLATLLGRSALYIGTDTSVTHLAAACSVPTIALFGPTNPMRWGPLDAALPIDRRYAMQSDAPQRRGRVILMQGPGACVPCAGRGCEGHDESHSACLDALAPAQVIAEARAVLRR</sequence>
<dbReference type="Proteomes" id="UP000529637">
    <property type="component" value="Unassembled WGS sequence"/>
</dbReference>
<dbReference type="GO" id="GO:0005829">
    <property type="term" value="C:cytosol"/>
    <property type="evidence" value="ECO:0007669"/>
    <property type="project" value="TreeGrafter"/>
</dbReference>
<reference evidence="3 4" key="1">
    <citation type="submission" date="2020-06" db="EMBL/GenBank/DDBJ databases">
        <title>Schlegella sp. ID0723 isolated from air conditioner.</title>
        <authorList>
            <person name="Kim D.Y."/>
            <person name="Kim D.-U."/>
        </authorList>
    </citation>
    <scope>NUCLEOTIDE SEQUENCE [LARGE SCALE GENOMIC DNA]</scope>
    <source>
        <strain evidence="3 4">ID0723</strain>
    </source>
</reference>
<dbReference type="EMBL" id="JABWMJ010000002">
    <property type="protein sequence ID" value="NUZ05313.1"/>
    <property type="molecule type" value="Genomic_DNA"/>
</dbReference>
<dbReference type="AlphaFoldDB" id="A0A7Y6TVS6"/>
<dbReference type="SUPFAM" id="SSF53756">
    <property type="entry name" value="UDP-Glycosyltransferase/glycogen phosphorylase"/>
    <property type="match status" value="1"/>
</dbReference>
<evidence type="ECO:0000313" key="3">
    <source>
        <dbReference type="EMBL" id="NUZ05313.1"/>
    </source>
</evidence>
<dbReference type="Gene3D" id="3.40.50.2000">
    <property type="entry name" value="Glycogen Phosphorylase B"/>
    <property type="match status" value="2"/>
</dbReference>
<comment type="caution">
    <text evidence="3">The sequence shown here is derived from an EMBL/GenBank/DDBJ whole genome shotgun (WGS) entry which is preliminary data.</text>
</comment>
<dbReference type="Pfam" id="PF01075">
    <property type="entry name" value="Glyco_transf_9"/>
    <property type="match status" value="1"/>
</dbReference>
<protein>
    <submittedName>
        <fullName evidence="3">Glycosyltransferase family 9 protein</fullName>
    </submittedName>
</protein>
<name>A0A7Y6TVS6_9BURK</name>
<gene>
    <name evidence="3" type="ORF">HQN59_06015</name>
</gene>
<dbReference type="PANTHER" id="PTHR30160:SF1">
    <property type="entry name" value="LIPOPOLYSACCHARIDE 1,2-N-ACETYLGLUCOSAMINETRANSFERASE-RELATED"/>
    <property type="match status" value="1"/>
</dbReference>
<evidence type="ECO:0000313" key="4">
    <source>
        <dbReference type="Proteomes" id="UP000529637"/>
    </source>
</evidence>
<dbReference type="CDD" id="cd03789">
    <property type="entry name" value="GT9_LPS_heptosyltransferase"/>
    <property type="match status" value="1"/>
</dbReference>
<proteinExistence type="predicted"/>
<dbReference type="RefSeq" id="WP_176067066.1">
    <property type="nucleotide sequence ID" value="NZ_JABWMJ010000002.1"/>
</dbReference>
<evidence type="ECO:0000256" key="1">
    <source>
        <dbReference type="ARBA" id="ARBA00022676"/>
    </source>
</evidence>
<accession>A0A7Y6TVS6</accession>
<dbReference type="GO" id="GO:0009244">
    <property type="term" value="P:lipopolysaccharide core region biosynthetic process"/>
    <property type="evidence" value="ECO:0007669"/>
    <property type="project" value="TreeGrafter"/>
</dbReference>
<organism evidence="3 4">
    <name type="scientific">Piscinibacter koreensis</name>
    <dbReference type="NCBI Taxonomy" id="2742824"/>
    <lineage>
        <taxon>Bacteria</taxon>
        <taxon>Pseudomonadati</taxon>
        <taxon>Pseudomonadota</taxon>
        <taxon>Betaproteobacteria</taxon>
        <taxon>Burkholderiales</taxon>
        <taxon>Sphaerotilaceae</taxon>
        <taxon>Piscinibacter</taxon>
    </lineage>
</organism>
<keyword evidence="4" id="KW-1185">Reference proteome</keyword>
<dbReference type="InterPro" id="IPR002201">
    <property type="entry name" value="Glyco_trans_9"/>
</dbReference>
<keyword evidence="2 3" id="KW-0808">Transferase</keyword>
<dbReference type="GO" id="GO:0008713">
    <property type="term" value="F:ADP-heptose-lipopolysaccharide heptosyltransferase activity"/>
    <property type="evidence" value="ECO:0007669"/>
    <property type="project" value="TreeGrafter"/>
</dbReference>
<dbReference type="InterPro" id="IPR051199">
    <property type="entry name" value="LPS_LOS_Heptosyltrfase"/>
</dbReference>
<dbReference type="PANTHER" id="PTHR30160">
    <property type="entry name" value="TETRAACYLDISACCHARIDE 4'-KINASE-RELATED"/>
    <property type="match status" value="1"/>
</dbReference>
<evidence type="ECO:0000256" key="2">
    <source>
        <dbReference type="ARBA" id="ARBA00022679"/>
    </source>
</evidence>